<keyword evidence="1" id="KW-0812">Transmembrane</keyword>
<feature type="transmembrane region" description="Helical" evidence="1">
    <location>
        <begin position="98"/>
        <end position="118"/>
    </location>
</feature>
<feature type="domain" description="HTH cro/C1-type" evidence="2">
    <location>
        <begin position="10"/>
        <end position="70"/>
    </location>
</feature>
<gene>
    <name evidence="3" type="ORF">D7X12_28185</name>
</gene>
<dbReference type="PROSITE" id="PS50943">
    <property type="entry name" value="HTH_CROC1"/>
    <property type="match status" value="1"/>
</dbReference>
<dbReference type="InterPro" id="IPR001387">
    <property type="entry name" value="Cro/C1-type_HTH"/>
</dbReference>
<dbReference type="EMBL" id="RAWG01000220">
    <property type="protein sequence ID" value="RKH37834.1"/>
    <property type="molecule type" value="Genomic_DNA"/>
</dbReference>
<keyword evidence="1" id="KW-0472">Membrane</keyword>
<dbReference type="OrthoDB" id="9797543at2"/>
<dbReference type="Proteomes" id="UP000273405">
    <property type="component" value="Unassembled WGS sequence"/>
</dbReference>
<reference evidence="4" key="1">
    <citation type="submission" date="2018-09" db="EMBL/GenBank/DDBJ databases">
        <authorList>
            <person name="Livingstone P.G."/>
            <person name="Whitworth D.E."/>
        </authorList>
    </citation>
    <scope>NUCLEOTIDE SEQUENCE [LARGE SCALE GENOMIC DNA]</scope>
    <source>
        <strain evidence="4">CA040B</strain>
    </source>
</reference>
<evidence type="ECO:0000313" key="3">
    <source>
        <dbReference type="EMBL" id="RKH37834.1"/>
    </source>
</evidence>
<dbReference type="RefSeq" id="WP_120612529.1">
    <property type="nucleotide sequence ID" value="NZ_RAWG01000220.1"/>
</dbReference>
<accession>A0A3A8NEP1</accession>
<dbReference type="Pfam" id="PF13413">
    <property type="entry name" value="HTH_25"/>
    <property type="match status" value="1"/>
</dbReference>
<keyword evidence="1" id="KW-1133">Transmembrane helix</keyword>
<protein>
    <submittedName>
        <fullName evidence="3">Helix-turn-helix domain-containing protein</fullName>
    </submittedName>
</protein>
<dbReference type="CDD" id="cd00093">
    <property type="entry name" value="HTH_XRE"/>
    <property type="match status" value="1"/>
</dbReference>
<dbReference type="InterPro" id="IPR010982">
    <property type="entry name" value="Lambda_DNA-bd_dom_sf"/>
</dbReference>
<proteinExistence type="predicted"/>
<evidence type="ECO:0000256" key="1">
    <source>
        <dbReference type="SAM" id="Phobius"/>
    </source>
</evidence>
<dbReference type="SMART" id="SM00530">
    <property type="entry name" value="HTH_XRE"/>
    <property type="match status" value="1"/>
</dbReference>
<comment type="caution">
    <text evidence="3">The sequence shown here is derived from an EMBL/GenBank/DDBJ whole genome shotgun (WGS) entry which is preliminary data.</text>
</comment>
<dbReference type="SUPFAM" id="SSF47413">
    <property type="entry name" value="lambda repressor-like DNA-binding domains"/>
    <property type="match status" value="1"/>
</dbReference>
<dbReference type="PANTHER" id="PTHR34475:SF1">
    <property type="entry name" value="CYTOSKELETON PROTEIN RODZ"/>
    <property type="match status" value="1"/>
</dbReference>
<dbReference type="PANTHER" id="PTHR34475">
    <property type="match status" value="1"/>
</dbReference>
<evidence type="ECO:0000313" key="4">
    <source>
        <dbReference type="Proteomes" id="UP000273405"/>
    </source>
</evidence>
<dbReference type="Gene3D" id="1.10.260.40">
    <property type="entry name" value="lambda repressor-like DNA-binding domains"/>
    <property type="match status" value="1"/>
</dbReference>
<organism evidence="3 4">
    <name type="scientific">Corallococcus sicarius</name>
    <dbReference type="NCBI Taxonomy" id="2316726"/>
    <lineage>
        <taxon>Bacteria</taxon>
        <taxon>Pseudomonadati</taxon>
        <taxon>Myxococcota</taxon>
        <taxon>Myxococcia</taxon>
        <taxon>Myxococcales</taxon>
        <taxon>Cystobacterineae</taxon>
        <taxon>Myxococcaceae</taxon>
        <taxon>Corallococcus</taxon>
    </lineage>
</organism>
<dbReference type="AlphaFoldDB" id="A0A3A8NEP1"/>
<dbReference type="InterPro" id="IPR050400">
    <property type="entry name" value="Bact_Cytoskel_RodZ"/>
</dbReference>
<sequence length="128" mass="14291">MDHVDFGKYLSQQRELRGLSREDVSRETKIPPSLVAALEAGQVERLPERVFVLNYIRAYAQVIGLSPEEAALRYEEVDRAVPAPSPVQLEKERRKRAYVILAAVLAVLLLGALLFLVLTGKLPSPLAR</sequence>
<keyword evidence="4" id="KW-1185">Reference proteome</keyword>
<name>A0A3A8NEP1_9BACT</name>
<dbReference type="GO" id="GO:0003677">
    <property type="term" value="F:DNA binding"/>
    <property type="evidence" value="ECO:0007669"/>
    <property type="project" value="InterPro"/>
</dbReference>
<evidence type="ECO:0000259" key="2">
    <source>
        <dbReference type="PROSITE" id="PS50943"/>
    </source>
</evidence>